<evidence type="ECO:0000313" key="1">
    <source>
        <dbReference type="EMBL" id="MBB5489486.1"/>
    </source>
</evidence>
<dbReference type="AlphaFoldDB" id="A0A840WDU5"/>
<organism evidence="1 2">
    <name type="scientific">Nocardiopsis metallicus</name>
    <dbReference type="NCBI Taxonomy" id="179819"/>
    <lineage>
        <taxon>Bacteria</taxon>
        <taxon>Bacillati</taxon>
        <taxon>Actinomycetota</taxon>
        <taxon>Actinomycetes</taxon>
        <taxon>Streptosporangiales</taxon>
        <taxon>Nocardiopsidaceae</taxon>
        <taxon>Nocardiopsis</taxon>
    </lineage>
</organism>
<protein>
    <submittedName>
        <fullName evidence="1">Uncharacterized protein</fullName>
    </submittedName>
</protein>
<dbReference type="InterPro" id="IPR045441">
    <property type="entry name" value="DUF6506"/>
</dbReference>
<dbReference type="RefSeq" id="WP_184361676.1">
    <property type="nucleotide sequence ID" value="NZ_BAAAKM010000136.1"/>
</dbReference>
<proteinExistence type="predicted"/>
<name>A0A840WDU5_9ACTN</name>
<evidence type="ECO:0000313" key="2">
    <source>
        <dbReference type="Proteomes" id="UP000579647"/>
    </source>
</evidence>
<sequence length="101" mass="10221">MSASWAYLYLHPETDPDTDRTVLDRGSIRTTLVAVPSADRAPEVAAALASEGATLIELCGGFSLEAAAAVRAALPSKVAVGHVTVSVDSVHAAAAFGDSVG</sequence>
<dbReference type="Pfam" id="PF20116">
    <property type="entry name" value="DUF6506"/>
    <property type="match status" value="1"/>
</dbReference>
<keyword evidence="2" id="KW-1185">Reference proteome</keyword>
<gene>
    <name evidence="1" type="ORF">HNR07_000623</name>
</gene>
<comment type="caution">
    <text evidence="1">The sequence shown here is derived from an EMBL/GenBank/DDBJ whole genome shotgun (WGS) entry which is preliminary data.</text>
</comment>
<reference evidence="1 2" key="1">
    <citation type="submission" date="2020-08" db="EMBL/GenBank/DDBJ databases">
        <title>Sequencing the genomes of 1000 actinobacteria strains.</title>
        <authorList>
            <person name="Klenk H.-P."/>
        </authorList>
    </citation>
    <scope>NUCLEOTIDE SEQUENCE [LARGE SCALE GENOMIC DNA]</scope>
    <source>
        <strain evidence="1 2">DSM 44598</strain>
    </source>
</reference>
<accession>A0A840WDU5</accession>
<dbReference type="Proteomes" id="UP000579647">
    <property type="component" value="Unassembled WGS sequence"/>
</dbReference>
<dbReference type="EMBL" id="JACHDO010000001">
    <property type="protein sequence ID" value="MBB5489486.1"/>
    <property type="molecule type" value="Genomic_DNA"/>
</dbReference>